<dbReference type="EMBL" id="BAAAUV010000017">
    <property type="protein sequence ID" value="GAA3227841.1"/>
    <property type="molecule type" value="Genomic_DNA"/>
</dbReference>
<evidence type="ECO:0000256" key="5">
    <source>
        <dbReference type="ARBA" id="ARBA00022628"/>
    </source>
</evidence>
<organism evidence="9 10">
    <name type="scientific">Actinocorallia longicatena</name>
    <dbReference type="NCBI Taxonomy" id="111803"/>
    <lineage>
        <taxon>Bacteria</taxon>
        <taxon>Bacillati</taxon>
        <taxon>Actinomycetota</taxon>
        <taxon>Actinomycetes</taxon>
        <taxon>Streptosporangiales</taxon>
        <taxon>Thermomonosporaceae</taxon>
        <taxon>Actinocorallia</taxon>
    </lineage>
</organism>
<feature type="domain" description="Methylmalonyl-CoA mutase alpha/beta chain catalytic" evidence="8">
    <location>
        <begin position="188"/>
        <end position="441"/>
    </location>
</feature>
<dbReference type="Gene3D" id="3.20.20.240">
    <property type="entry name" value="Methylmalonyl-CoA mutase"/>
    <property type="match status" value="1"/>
</dbReference>
<dbReference type="PROSITE" id="PS00544">
    <property type="entry name" value="METMALONYL_COA_MUTASE"/>
    <property type="match status" value="1"/>
</dbReference>
<name>A0ABP6QIX3_9ACTN</name>
<dbReference type="InterPro" id="IPR016176">
    <property type="entry name" value="Cbl-dep_enz_cat"/>
</dbReference>
<keyword evidence="6" id="KW-0413">Isomerase</keyword>
<evidence type="ECO:0000256" key="3">
    <source>
        <dbReference type="ARBA" id="ARBA00011870"/>
    </source>
</evidence>
<dbReference type="Proteomes" id="UP001501237">
    <property type="component" value="Unassembled WGS sequence"/>
</dbReference>
<proteinExistence type="inferred from homology"/>
<dbReference type="PANTHER" id="PTHR48101">
    <property type="entry name" value="METHYLMALONYL-COA MUTASE, MITOCHONDRIAL-RELATED"/>
    <property type="match status" value="1"/>
</dbReference>
<dbReference type="InterPro" id="IPR006099">
    <property type="entry name" value="MeMalonylCoA_mutase_a/b_cat"/>
</dbReference>
<dbReference type="SUPFAM" id="SSF51703">
    <property type="entry name" value="Cobalamin (vitamin B12)-dependent enzymes"/>
    <property type="match status" value="1"/>
</dbReference>
<keyword evidence="5" id="KW-0846">Cobalamin</keyword>
<evidence type="ECO:0000313" key="9">
    <source>
        <dbReference type="EMBL" id="GAA3227841.1"/>
    </source>
</evidence>
<sequence>MELAAAFPPAERERWRELLKGVLRKSGAATDETSLDAVEELLTGQSYDGVPIAPLYTADEAPASRPFPAYLRDGARDDTLAGWDVRQRHADPRPEVTGPAILADLESGATSVWLTVGTAGIPVPLLGKVLEGVLTDLAPVVIDAGPQTRQAAEAFLKIAVPGTLGNLGADPLGLAARTGFLVPTPVDLARQVVADHPGIRTFTVDGTVYHDAGGSDAQELGAALAAAVAYLRELTEAGLSADEAAGQLEFRYAANADQFATIAKLRAARRLWARVAEVSTISDPSCRIHAVTSSAMMTRRDPWVNMLRTTIACFAAGVGGADSVTVQPFDARLGLPDGFSRRIARNTQTLLLEEASLARVVDPAGGSWYVERLTEELARSAWAFFVEIERSGGLAAALQNGLIETAVADTWSLRRKDLARRKAPLTGVSEFPNLAETLPIRDTAPEALSGGLPAVHYDLDYEDLRAWADEQPERPQVYLATLGPVAVHTARASFAANLLQAGGFATVTGTPEDFPGGFAAVICSSDKLYAEGAADAAATLKAKGAGTVWLAGKGGFDGVDGNLFAGCNAVEILNAFKAAVPTSKEAQ</sequence>
<evidence type="ECO:0000256" key="6">
    <source>
        <dbReference type="ARBA" id="ARBA00023235"/>
    </source>
</evidence>
<comment type="subunit">
    <text evidence="3">Heterodimer of an alpha and a beta chain.</text>
</comment>
<evidence type="ECO:0000259" key="8">
    <source>
        <dbReference type="Pfam" id="PF01642"/>
    </source>
</evidence>
<dbReference type="Gene3D" id="3.40.50.280">
    <property type="entry name" value="Cobalamin-binding domain"/>
    <property type="match status" value="1"/>
</dbReference>
<evidence type="ECO:0000313" key="10">
    <source>
        <dbReference type="Proteomes" id="UP001501237"/>
    </source>
</evidence>
<evidence type="ECO:0000256" key="1">
    <source>
        <dbReference type="ARBA" id="ARBA00001922"/>
    </source>
</evidence>
<dbReference type="PANTHER" id="PTHR48101:SF4">
    <property type="entry name" value="METHYLMALONYL-COA MUTASE, MITOCHONDRIAL"/>
    <property type="match status" value="1"/>
</dbReference>
<dbReference type="CDD" id="cd03677">
    <property type="entry name" value="MM_CoA_mutase_beta"/>
    <property type="match status" value="1"/>
</dbReference>
<evidence type="ECO:0000256" key="4">
    <source>
        <dbReference type="ARBA" id="ARBA00012398"/>
    </source>
</evidence>
<comment type="similarity">
    <text evidence="2">Belongs to the methylmalonyl-CoA mutase family.</text>
</comment>
<dbReference type="EC" id="5.4.99.2" evidence="4"/>
<accession>A0ABP6QIX3</accession>
<comment type="cofactor">
    <cofactor evidence="1">
        <name>adenosylcob(III)alamin</name>
        <dbReference type="ChEBI" id="CHEBI:18408"/>
    </cofactor>
</comment>
<keyword evidence="7" id="KW-0170">Cobalt</keyword>
<reference evidence="10" key="1">
    <citation type="journal article" date="2019" name="Int. J. Syst. Evol. Microbiol.">
        <title>The Global Catalogue of Microorganisms (GCM) 10K type strain sequencing project: providing services to taxonomists for standard genome sequencing and annotation.</title>
        <authorList>
            <consortium name="The Broad Institute Genomics Platform"/>
            <consortium name="The Broad Institute Genome Sequencing Center for Infectious Disease"/>
            <person name="Wu L."/>
            <person name="Ma J."/>
        </authorList>
    </citation>
    <scope>NUCLEOTIDE SEQUENCE [LARGE SCALE GENOMIC DNA]</scope>
    <source>
        <strain evidence="10">JCM 9377</strain>
    </source>
</reference>
<protein>
    <recommendedName>
        <fullName evidence="4">methylmalonyl-CoA mutase</fullName>
        <ecNumber evidence="4">5.4.99.2</ecNumber>
    </recommendedName>
</protein>
<keyword evidence="10" id="KW-1185">Reference proteome</keyword>
<evidence type="ECO:0000256" key="2">
    <source>
        <dbReference type="ARBA" id="ARBA00008465"/>
    </source>
</evidence>
<gene>
    <name evidence="9" type="ORF">GCM10010468_56900</name>
</gene>
<dbReference type="Pfam" id="PF01642">
    <property type="entry name" value="MM_CoA_mutase"/>
    <property type="match status" value="1"/>
</dbReference>
<dbReference type="RefSeq" id="WP_344834277.1">
    <property type="nucleotide sequence ID" value="NZ_BAAAUV010000017.1"/>
</dbReference>
<comment type="caution">
    <text evidence="9">The sequence shown here is derived from an EMBL/GenBank/DDBJ whole genome shotgun (WGS) entry which is preliminary data.</text>
</comment>
<evidence type="ECO:0000256" key="7">
    <source>
        <dbReference type="ARBA" id="ARBA00023285"/>
    </source>
</evidence>
<dbReference type="InterPro" id="IPR058549">
    <property type="entry name" value="MeMalonylCoA_mutase_a/b_site"/>
</dbReference>